<feature type="binding site" evidence="11">
    <location>
        <position position="210"/>
    </location>
    <ligand>
        <name>L-homoserine</name>
        <dbReference type="ChEBI" id="CHEBI:57476"/>
    </ligand>
</feature>
<dbReference type="PROSITE" id="PS01042">
    <property type="entry name" value="HOMOSER_DHGENASE"/>
    <property type="match status" value="1"/>
</dbReference>
<comment type="pathway">
    <text evidence="1">Amino-acid biosynthesis; L-threonine biosynthesis; L-threonine from L-aspartate: step 3/5.</text>
</comment>
<evidence type="ECO:0000313" key="15">
    <source>
        <dbReference type="Proteomes" id="UP000007490"/>
    </source>
</evidence>
<feature type="binding site" evidence="11">
    <location>
        <position position="125"/>
    </location>
    <ligand>
        <name>NADPH</name>
        <dbReference type="ChEBI" id="CHEBI:57783"/>
    </ligand>
</feature>
<comment type="pathway">
    <text evidence="2">Amino-acid biosynthesis; L-methionine biosynthesis via de novo pathway; L-homoserine from L-aspartate: step 3/3.</text>
</comment>
<dbReference type="Pfam" id="PF03447">
    <property type="entry name" value="NAD_binding_3"/>
    <property type="match status" value="1"/>
</dbReference>
<dbReference type="eggNOG" id="arCOG01351">
    <property type="taxonomic scope" value="Archaea"/>
</dbReference>
<dbReference type="RefSeq" id="WP_013644768.1">
    <property type="nucleotide sequence ID" value="NC_015216.1"/>
</dbReference>
<gene>
    <name evidence="14" type="ordered locus">Metbo_1173</name>
</gene>
<dbReference type="Gene3D" id="3.40.50.720">
    <property type="entry name" value="NAD(P)-binding Rossmann-like Domain"/>
    <property type="match status" value="1"/>
</dbReference>
<reference evidence="14 15" key="2">
    <citation type="journal article" date="2014" name="Int. J. Syst. Evol. Microbiol.">
        <title>Methanobacterium paludis sp. nov. and a novel strain of Methanobacterium lacus isolated from northern peatlands.</title>
        <authorList>
            <person name="Cadillo-Quiroz H."/>
            <person name="Brauer S.L."/>
            <person name="Goodson N."/>
            <person name="Yavitt J.B."/>
            <person name="Zinder S.H."/>
        </authorList>
    </citation>
    <scope>NUCLEOTIDE SEQUENCE [LARGE SCALE GENOMIC DNA]</scope>
    <source>
        <strain evidence="14 15">AL-21</strain>
    </source>
</reference>
<dbReference type="PANTHER" id="PTHR43331">
    <property type="entry name" value="HOMOSERINE DEHYDROGENASE"/>
    <property type="match status" value="1"/>
</dbReference>
<dbReference type="InterPro" id="IPR019811">
    <property type="entry name" value="HDH_CS"/>
</dbReference>
<comment type="similarity">
    <text evidence="3">Belongs to the homoserine dehydrogenase family.</text>
</comment>
<dbReference type="UniPathway" id="UPA00050">
    <property type="reaction ID" value="UER00063"/>
</dbReference>
<evidence type="ECO:0000256" key="3">
    <source>
        <dbReference type="ARBA" id="ARBA00006753"/>
    </source>
</evidence>
<name>F0T6A2_METLA</name>
<dbReference type="OrthoDB" id="4488at2157"/>
<evidence type="ECO:0000313" key="14">
    <source>
        <dbReference type="EMBL" id="ADZ09417.1"/>
    </source>
</evidence>
<dbReference type="HOGENOM" id="CLU_009116_1_2_2"/>
<dbReference type="GO" id="GO:0004412">
    <property type="term" value="F:homoserine dehydrogenase activity"/>
    <property type="evidence" value="ECO:0007669"/>
    <property type="project" value="UniProtKB-EC"/>
</dbReference>
<dbReference type="STRING" id="877455.Metbo_1173"/>
<dbReference type="InterPro" id="IPR022697">
    <property type="entry name" value="HDH_short"/>
</dbReference>
<dbReference type="PIRSF" id="PIRSF036497">
    <property type="entry name" value="HDH_short"/>
    <property type="match status" value="1"/>
</dbReference>
<dbReference type="EC" id="1.1.1.3" evidence="4"/>
<proteinExistence type="inferred from homology"/>
<dbReference type="SUPFAM" id="SSF51735">
    <property type="entry name" value="NAD(P)-binding Rossmann-fold domains"/>
    <property type="match status" value="1"/>
</dbReference>
<dbReference type="FunFam" id="3.30.360.10:FF:000005">
    <property type="entry name" value="Homoserine dehydrogenase"/>
    <property type="match status" value="1"/>
</dbReference>
<keyword evidence="7" id="KW-0791">Threonine biosynthesis</keyword>
<keyword evidence="8 14" id="KW-0560">Oxidoreductase</keyword>
<evidence type="ECO:0000256" key="8">
    <source>
        <dbReference type="ARBA" id="ARBA00023002"/>
    </source>
</evidence>
<dbReference type="NCBIfam" id="NF004976">
    <property type="entry name" value="PRK06349.1"/>
    <property type="match status" value="1"/>
</dbReference>
<keyword evidence="15" id="KW-1185">Reference proteome</keyword>
<evidence type="ECO:0000256" key="4">
    <source>
        <dbReference type="ARBA" id="ARBA00013213"/>
    </source>
</evidence>
<feature type="active site" description="Proton donor" evidence="10">
    <location>
        <position position="225"/>
    </location>
</feature>
<keyword evidence="11" id="KW-0521">NADP</keyword>
<evidence type="ECO:0000256" key="7">
    <source>
        <dbReference type="ARBA" id="ARBA00022697"/>
    </source>
</evidence>
<dbReference type="FunFam" id="3.40.50.720:FF:000554">
    <property type="entry name" value="Homoserine dehydrogenase"/>
    <property type="match status" value="1"/>
</dbReference>
<dbReference type="Gene3D" id="3.30.360.10">
    <property type="entry name" value="Dihydrodipicolinate Reductase, domain 2"/>
    <property type="match status" value="1"/>
</dbReference>
<dbReference type="PANTHER" id="PTHR43331:SF1">
    <property type="entry name" value="HOMOSERINE DEHYDROGENASE"/>
    <property type="match status" value="1"/>
</dbReference>
<dbReference type="KEGG" id="mel:Metbo_1173"/>
<dbReference type="InterPro" id="IPR001342">
    <property type="entry name" value="HDH_cat"/>
</dbReference>
<dbReference type="InterPro" id="IPR005106">
    <property type="entry name" value="Asp/hSer_DH_NAD-bd"/>
</dbReference>
<dbReference type="InterPro" id="IPR036291">
    <property type="entry name" value="NAD(P)-bd_dom_sf"/>
</dbReference>
<dbReference type="Pfam" id="PF00742">
    <property type="entry name" value="Homoserine_dh"/>
    <property type="match status" value="1"/>
</dbReference>
<evidence type="ECO:0000259" key="13">
    <source>
        <dbReference type="Pfam" id="PF03447"/>
    </source>
</evidence>
<dbReference type="GO" id="GO:0009088">
    <property type="term" value="P:threonine biosynthetic process"/>
    <property type="evidence" value="ECO:0007669"/>
    <property type="project" value="UniProtKB-UniPathway"/>
</dbReference>
<dbReference type="NCBIfam" id="NF004912">
    <property type="entry name" value="PRK06270.1"/>
    <property type="match status" value="1"/>
</dbReference>
<evidence type="ECO:0000256" key="10">
    <source>
        <dbReference type="PIRSR" id="PIRSR036497-1"/>
    </source>
</evidence>
<evidence type="ECO:0000259" key="12">
    <source>
        <dbReference type="Pfam" id="PF00742"/>
    </source>
</evidence>
<evidence type="ECO:0000256" key="11">
    <source>
        <dbReference type="PIRSR" id="PIRSR036497-2"/>
    </source>
</evidence>
<evidence type="ECO:0000256" key="2">
    <source>
        <dbReference type="ARBA" id="ARBA00005062"/>
    </source>
</evidence>
<sequence length="339" mass="36092">MKLCILGFGAVGMGVVKVLSMKNDMLIDKYGLDISVVAVTDRSGAAVNPEGLDLQLLIETKENTNKISDYPEYGVPGLDSAEVVETVEFDCLVEVTPTNIDHGEPANTHMMETLKKGRDVVTSNKGPLSLYFSELVETANSNNAEFKYEASVGGAMPIINFAHNNLAGNNISSVLGILNGTTNYILSRMANEGSSYEQTLKEAQELGIAETDPTQDVEGIDAAAKIVILANSVLNRNVTIKDVHMEGITNITPESIELAKKEGFLIKLIGEASNNNLEVAPRLVKEGSPFAVDGTLNVATVMTDLADDVTVVGKGAGSIETASAILSDIICVKKSRNQD</sequence>
<dbReference type="UniPathway" id="UPA00051">
    <property type="reaction ID" value="UER00465"/>
</dbReference>
<evidence type="ECO:0000256" key="5">
    <source>
        <dbReference type="ARBA" id="ARBA00013376"/>
    </source>
</evidence>
<accession>F0T6A2</accession>
<feature type="domain" description="Aspartate/homoserine dehydrogenase NAD-binding" evidence="13">
    <location>
        <begin position="7"/>
        <end position="149"/>
    </location>
</feature>
<evidence type="ECO:0000256" key="6">
    <source>
        <dbReference type="ARBA" id="ARBA00022605"/>
    </source>
</evidence>
<dbReference type="AlphaFoldDB" id="F0T6A2"/>
<dbReference type="GO" id="GO:0009086">
    <property type="term" value="P:methionine biosynthetic process"/>
    <property type="evidence" value="ECO:0007669"/>
    <property type="project" value="UniProtKB-KW"/>
</dbReference>
<dbReference type="SUPFAM" id="SSF55347">
    <property type="entry name" value="Glyceraldehyde-3-phosphate dehydrogenase-like, C-terminal domain"/>
    <property type="match status" value="1"/>
</dbReference>
<feature type="domain" description="Homoserine dehydrogenase catalytic" evidence="12">
    <location>
        <begin position="157"/>
        <end position="330"/>
    </location>
</feature>
<dbReference type="GO" id="GO:0050661">
    <property type="term" value="F:NADP binding"/>
    <property type="evidence" value="ECO:0007669"/>
    <property type="project" value="InterPro"/>
</dbReference>
<protein>
    <recommendedName>
        <fullName evidence="5">Homoserine dehydrogenase</fullName>
        <ecNumber evidence="4">1.1.1.3</ecNumber>
    </recommendedName>
</protein>
<evidence type="ECO:0000256" key="9">
    <source>
        <dbReference type="ARBA" id="ARBA00023167"/>
    </source>
</evidence>
<feature type="binding site" evidence="11">
    <location>
        <begin position="7"/>
        <end position="12"/>
    </location>
    <ligand>
        <name>NADP(+)</name>
        <dbReference type="ChEBI" id="CHEBI:58349"/>
    </ligand>
</feature>
<keyword evidence="6" id="KW-0028">Amino-acid biosynthesis</keyword>
<dbReference type="EMBL" id="CP002551">
    <property type="protein sequence ID" value="ADZ09417.1"/>
    <property type="molecule type" value="Genomic_DNA"/>
</dbReference>
<organism evidence="14 15">
    <name type="scientific">Methanobacterium lacus (strain AL-21)</name>
    <dbReference type="NCBI Taxonomy" id="877455"/>
    <lineage>
        <taxon>Archaea</taxon>
        <taxon>Methanobacteriati</taxon>
        <taxon>Methanobacteriota</taxon>
        <taxon>Methanomada group</taxon>
        <taxon>Methanobacteria</taxon>
        <taxon>Methanobacteriales</taxon>
        <taxon>Methanobacteriaceae</taxon>
        <taxon>Methanobacterium</taxon>
    </lineage>
</organism>
<evidence type="ECO:0000256" key="1">
    <source>
        <dbReference type="ARBA" id="ARBA00005056"/>
    </source>
</evidence>
<dbReference type="GeneID" id="10277623"/>
<keyword evidence="9" id="KW-0486">Methionine biosynthesis</keyword>
<reference evidence="15" key="1">
    <citation type="submission" date="2011-02" db="EMBL/GenBank/DDBJ databases">
        <title>Complete sequence of Methanobacterium sp. AL-21.</title>
        <authorList>
            <consortium name="US DOE Joint Genome Institute"/>
            <person name="Lucas S."/>
            <person name="Copeland A."/>
            <person name="Lapidus A."/>
            <person name="Cheng J.-F."/>
            <person name="Goodwin L."/>
            <person name="Pitluck S."/>
            <person name="Chertkov O."/>
            <person name="Detter J.C."/>
            <person name="Han C."/>
            <person name="Tapia R."/>
            <person name="Land M."/>
            <person name="Hauser L."/>
            <person name="Kyrpides N."/>
            <person name="Ivanova N."/>
            <person name="Mikhailova N."/>
            <person name="Pagani I."/>
            <person name="Cadillo-Quiroz H."/>
            <person name="Imachi H."/>
            <person name="Zinder S."/>
            <person name="Liu W."/>
            <person name="Woyke T."/>
        </authorList>
    </citation>
    <scope>NUCLEOTIDE SEQUENCE [LARGE SCALE GENOMIC DNA]</scope>
    <source>
        <strain evidence="15">AL-21</strain>
    </source>
</reference>
<dbReference type="Proteomes" id="UP000007490">
    <property type="component" value="Chromosome"/>
</dbReference>